<dbReference type="InterPro" id="IPR050534">
    <property type="entry name" value="Coronavir_polyprotein_1ab"/>
</dbReference>
<dbReference type="InterPro" id="IPR041679">
    <property type="entry name" value="DNA2/NAM7-like_C"/>
</dbReference>
<evidence type="ECO:0000313" key="8">
    <source>
        <dbReference type="Proteomes" id="UP001155182"/>
    </source>
</evidence>
<gene>
    <name evidence="7" type="ORF">NF867_16550</name>
</gene>
<organism evidence="7 8">
    <name type="scientific">Solitalea agri</name>
    <dbReference type="NCBI Taxonomy" id="2953739"/>
    <lineage>
        <taxon>Bacteria</taxon>
        <taxon>Pseudomonadati</taxon>
        <taxon>Bacteroidota</taxon>
        <taxon>Sphingobacteriia</taxon>
        <taxon>Sphingobacteriales</taxon>
        <taxon>Sphingobacteriaceae</taxon>
        <taxon>Solitalea</taxon>
    </lineage>
</organism>
<reference evidence="7" key="1">
    <citation type="submission" date="2022-06" db="EMBL/GenBank/DDBJ databases">
        <title>Solitalea sp. MAHUQ-68 isolated from rhizospheric soil.</title>
        <authorList>
            <person name="Huq M.A."/>
        </authorList>
    </citation>
    <scope>NUCLEOTIDE SEQUENCE</scope>
    <source>
        <strain evidence="7">MAHUQ-68</strain>
    </source>
</reference>
<dbReference type="GO" id="GO:0043139">
    <property type="term" value="F:5'-3' DNA helicase activity"/>
    <property type="evidence" value="ECO:0007669"/>
    <property type="project" value="TreeGrafter"/>
</dbReference>
<dbReference type="Gene3D" id="2.40.30.270">
    <property type="match status" value="1"/>
</dbReference>
<comment type="similarity">
    <text evidence="1">Belongs to the DNA2/NAM7 helicase family.</text>
</comment>
<keyword evidence="8" id="KW-1185">Reference proteome</keyword>
<evidence type="ECO:0000259" key="6">
    <source>
        <dbReference type="SMART" id="SM00487"/>
    </source>
</evidence>
<evidence type="ECO:0000313" key="7">
    <source>
        <dbReference type="EMBL" id="MCO4294474.1"/>
    </source>
</evidence>
<dbReference type="InterPro" id="IPR041677">
    <property type="entry name" value="DNA2/NAM7_AAA_11"/>
</dbReference>
<sequence length="642" mass="72620">MTAIEELKHLRKVLKIEKEEDLEQYRKFVIESEIGERVKNGNSWYPVIITQTGYGRGEQVFVEIERTTAKGTDHQLQTGKRASLFSNVNNQASKQRTEGVIGTAVKDKLRIYLNADELPEWINQGKIGIDLIFDETSYKEMDEALRLVATAENNRLSELREILLGHSPAGFSDLSPSPVNTALNESQNSAIQQIINSNDVAIVHGPPGTGKTTTFVEAIKQVTLQEKQVLVTAPSNTAVDFLCERLDAEGLNVVRIGHPARVGDHLADLVIDNKITQHEYFNDIKNIRKKAEEFRNLAFKYKRNFGKEESRQRQLLFNEARSLKQEAIKLEDYIITDILSNAQVIACTLVGANNQILKDRLFKTVFIDEAAQALEPACWIPIMKAGRVIMAGDHFQLSPTVKSYEAGKQGLSTTLFEKTIERQQVDSLLNVQYRMNAAIMQFSNEQFYDGQLMAAATVKNHKLFNVDENPLLFIDTAGCGFNEKIENSRSAFNPEEGNLLLSYLNDFLQQFCIADTEAYANVKRIGIISPYKAQVAYLGEQIENFDYLLSNKHKIRFNTVDGFQGQECDLIAISLVRSNDKNEIGFLADTRRMNVAMTRAKKKLLIIGDSATLSSHQFYKSFFEHVQINNSYQSAWELTYLQ</sequence>
<dbReference type="PANTHER" id="PTHR43788:SF8">
    <property type="entry name" value="DNA-BINDING PROTEIN SMUBP-2"/>
    <property type="match status" value="1"/>
</dbReference>
<dbReference type="GO" id="GO:0005524">
    <property type="term" value="F:ATP binding"/>
    <property type="evidence" value="ECO:0007669"/>
    <property type="project" value="UniProtKB-KW"/>
</dbReference>
<evidence type="ECO:0000256" key="2">
    <source>
        <dbReference type="ARBA" id="ARBA00022741"/>
    </source>
</evidence>
<accession>A0A9X2JE86</accession>
<dbReference type="InterPro" id="IPR047187">
    <property type="entry name" value="SF1_C_Upf1"/>
</dbReference>
<keyword evidence="4" id="KW-0347">Helicase</keyword>
<dbReference type="EMBL" id="JAMWYS010000058">
    <property type="protein sequence ID" value="MCO4294474.1"/>
    <property type="molecule type" value="Genomic_DNA"/>
</dbReference>
<dbReference type="SUPFAM" id="SSF52540">
    <property type="entry name" value="P-loop containing nucleoside triphosphate hydrolases"/>
    <property type="match status" value="1"/>
</dbReference>
<feature type="domain" description="Helicase ATP-binding" evidence="6">
    <location>
        <begin position="179"/>
        <end position="421"/>
    </location>
</feature>
<dbReference type="Proteomes" id="UP001155182">
    <property type="component" value="Unassembled WGS sequence"/>
</dbReference>
<dbReference type="Gene3D" id="3.40.50.300">
    <property type="entry name" value="P-loop containing nucleotide triphosphate hydrolases"/>
    <property type="match status" value="2"/>
</dbReference>
<dbReference type="Pfam" id="PF13086">
    <property type="entry name" value="AAA_11"/>
    <property type="match status" value="1"/>
</dbReference>
<dbReference type="GO" id="GO:0005694">
    <property type="term" value="C:chromosome"/>
    <property type="evidence" value="ECO:0007669"/>
    <property type="project" value="UniProtKB-ARBA"/>
</dbReference>
<evidence type="ECO:0000256" key="4">
    <source>
        <dbReference type="ARBA" id="ARBA00022806"/>
    </source>
</evidence>
<keyword evidence="3" id="KW-0378">Hydrolase</keyword>
<dbReference type="GO" id="GO:0016787">
    <property type="term" value="F:hydrolase activity"/>
    <property type="evidence" value="ECO:0007669"/>
    <property type="project" value="UniProtKB-KW"/>
</dbReference>
<evidence type="ECO:0000256" key="3">
    <source>
        <dbReference type="ARBA" id="ARBA00022801"/>
    </source>
</evidence>
<comment type="caution">
    <text evidence="7">The sequence shown here is derived from an EMBL/GenBank/DDBJ whole genome shotgun (WGS) entry which is preliminary data.</text>
</comment>
<evidence type="ECO:0000256" key="1">
    <source>
        <dbReference type="ARBA" id="ARBA00007913"/>
    </source>
</evidence>
<dbReference type="AlphaFoldDB" id="A0A9X2JE86"/>
<proteinExistence type="inferred from homology"/>
<dbReference type="FunFam" id="3.40.50.300:FF:000326">
    <property type="entry name" value="P-loop containing nucleoside triphosphate hydrolase"/>
    <property type="match status" value="1"/>
</dbReference>
<keyword evidence="5" id="KW-0067">ATP-binding</keyword>
<dbReference type="Pfam" id="PF13087">
    <property type="entry name" value="AAA_12"/>
    <property type="match status" value="1"/>
</dbReference>
<name>A0A9X2JE86_9SPHI</name>
<dbReference type="InterPro" id="IPR014001">
    <property type="entry name" value="Helicase_ATP-bd"/>
</dbReference>
<dbReference type="CDD" id="cd18808">
    <property type="entry name" value="SF1_C_Upf1"/>
    <property type="match status" value="1"/>
</dbReference>
<evidence type="ECO:0000256" key="5">
    <source>
        <dbReference type="ARBA" id="ARBA00022840"/>
    </source>
</evidence>
<protein>
    <submittedName>
        <fullName evidence="7">AAA domain-containing protein</fullName>
    </submittedName>
</protein>
<dbReference type="RefSeq" id="WP_252589509.1">
    <property type="nucleotide sequence ID" value="NZ_JAMWYS010000058.1"/>
</dbReference>
<dbReference type="SMART" id="SM00487">
    <property type="entry name" value="DEXDc"/>
    <property type="match status" value="1"/>
</dbReference>
<dbReference type="PANTHER" id="PTHR43788">
    <property type="entry name" value="DNA2/NAM7 HELICASE FAMILY MEMBER"/>
    <property type="match status" value="1"/>
</dbReference>
<keyword evidence="2" id="KW-0547">Nucleotide-binding</keyword>
<dbReference type="InterPro" id="IPR027417">
    <property type="entry name" value="P-loop_NTPase"/>
</dbReference>